<keyword evidence="3" id="KW-1185">Reference proteome</keyword>
<protein>
    <submittedName>
        <fullName evidence="2">Uncharacterized protein</fullName>
    </submittedName>
</protein>
<reference evidence="2" key="1">
    <citation type="journal article" date="2023" name="Science">
        <title>Genome structures resolve the early diversification of teleost fishes.</title>
        <authorList>
            <person name="Parey E."/>
            <person name="Louis A."/>
            <person name="Montfort J."/>
            <person name="Bouchez O."/>
            <person name="Roques C."/>
            <person name="Iampietro C."/>
            <person name="Lluch J."/>
            <person name="Castinel A."/>
            <person name="Donnadieu C."/>
            <person name="Desvignes T."/>
            <person name="Floi Bucao C."/>
            <person name="Jouanno E."/>
            <person name="Wen M."/>
            <person name="Mejri S."/>
            <person name="Dirks R."/>
            <person name="Jansen H."/>
            <person name="Henkel C."/>
            <person name="Chen W.J."/>
            <person name="Zahm M."/>
            <person name="Cabau C."/>
            <person name="Klopp C."/>
            <person name="Thompson A.W."/>
            <person name="Robinson-Rechavi M."/>
            <person name="Braasch I."/>
            <person name="Lecointre G."/>
            <person name="Bobe J."/>
            <person name="Postlethwait J.H."/>
            <person name="Berthelot C."/>
            <person name="Roest Crollius H."/>
            <person name="Guiguen Y."/>
        </authorList>
    </citation>
    <scope>NUCLEOTIDE SEQUENCE</scope>
    <source>
        <strain evidence="2">NC1722</strain>
    </source>
</reference>
<dbReference type="AlphaFoldDB" id="A0AAD7WW53"/>
<organism evidence="2 3">
    <name type="scientific">Aldrovandia affinis</name>
    <dbReference type="NCBI Taxonomy" id="143900"/>
    <lineage>
        <taxon>Eukaryota</taxon>
        <taxon>Metazoa</taxon>
        <taxon>Chordata</taxon>
        <taxon>Craniata</taxon>
        <taxon>Vertebrata</taxon>
        <taxon>Euteleostomi</taxon>
        <taxon>Actinopterygii</taxon>
        <taxon>Neopterygii</taxon>
        <taxon>Teleostei</taxon>
        <taxon>Notacanthiformes</taxon>
        <taxon>Halosauridae</taxon>
        <taxon>Aldrovandia</taxon>
    </lineage>
</organism>
<sequence>MPSERNARDSQPSRTTPAQEARRLRCPRPHNALVNLPMAVTSDLGRRPEQYVGHGNSCATPATVEPARAAREEDRPGQDDREGCACAVGPCLCDPLAF</sequence>
<accession>A0AAD7WW53</accession>
<proteinExistence type="predicted"/>
<feature type="region of interest" description="Disordered" evidence="1">
    <location>
        <begin position="1"/>
        <end position="28"/>
    </location>
</feature>
<feature type="compositionally biased region" description="Basic and acidic residues" evidence="1">
    <location>
        <begin position="68"/>
        <end position="81"/>
    </location>
</feature>
<evidence type="ECO:0000256" key="1">
    <source>
        <dbReference type="SAM" id="MobiDB-lite"/>
    </source>
</evidence>
<comment type="caution">
    <text evidence="2">The sequence shown here is derived from an EMBL/GenBank/DDBJ whole genome shotgun (WGS) entry which is preliminary data.</text>
</comment>
<name>A0AAD7WW53_9TELE</name>
<evidence type="ECO:0000313" key="3">
    <source>
        <dbReference type="Proteomes" id="UP001221898"/>
    </source>
</evidence>
<dbReference type="EMBL" id="JAINUG010000023">
    <property type="protein sequence ID" value="KAJ8411178.1"/>
    <property type="molecule type" value="Genomic_DNA"/>
</dbReference>
<feature type="region of interest" description="Disordered" evidence="1">
    <location>
        <begin position="47"/>
        <end position="81"/>
    </location>
</feature>
<dbReference type="Proteomes" id="UP001221898">
    <property type="component" value="Unassembled WGS sequence"/>
</dbReference>
<feature type="compositionally biased region" description="Polar residues" evidence="1">
    <location>
        <begin position="9"/>
        <end position="18"/>
    </location>
</feature>
<evidence type="ECO:0000313" key="2">
    <source>
        <dbReference type="EMBL" id="KAJ8411178.1"/>
    </source>
</evidence>
<gene>
    <name evidence="2" type="ORF">AAFF_G00171840</name>
</gene>